<gene>
    <name evidence="4" type="ORF">ACFOOI_03785</name>
</gene>
<dbReference type="InterPro" id="IPR043128">
    <property type="entry name" value="Rev_trsase/Diguanyl_cyclase"/>
</dbReference>
<keyword evidence="5" id="KW-1185">Reference proteome</keyword>
<organism evidence="4 5">
    <name type="scientific">Lacihabitans lacunae</name>
    <dbReference type="NCBI Taxonomy" id="1028214"/>
    <lineage>
        <taxon>Bacteria</taxon>
        <taxon>Pseudomonadati</taxon>
        <taxon>Bacteroidota</taxon>
        <taxon>Cytophagia</taxon>
        <taxon>Cytophagales</taxon>
        <taxon>Leadbetterellaceae</taxon>
        <taxon>Lacihabitans</taxon>
    </lineage>
</organism>
<evidence type="ECO:0000313" key="4">
    <source>
        <dbReference type="EMBL" id="MFC3809766.1"/>
    </source>
</evidence>
<name>A0ABV7YUM8_9BACT</name>
<dbReference type="RefSeq" id="WP_379835238.1">
    <property type="nucleotide sequence ID" value="NZ_JBHRYQ010000001.1"/>
</dbReference>
<evidence type="ECO:0000313" key="5">
    <source>
        <dbReference type="Proteomes" id="UP001595616"/>
    </source>
</evidence>
<evidence type="ECO:0000256" key="2">
    <source>
        <dbReference type="ARBA" id="ARBA00023118"/>
    </source>
</evidence>
<evidence type="ECO:0000256" key="1">
    <source>
        <dbReference type="ARBA" id="ARBA00022741"/>
    </source>
</evidence>
<dbReference type="Gene3D" id="3.30.70.270">
    <property type="match status" value="1"/>
</dbReference>
<keyword evidence="2" id="KW-0051">Antiviral defense</keyword>
<dbReference type="EMBL" id="JBHRYQ010000001">
    <property type="protein sequence ID" value="MFC3809766.1"/>
    <property type="molecule type" value="Genomic_DNA"/>
</dbReference>
<evidence type="ECO:0000259" key="3">
    <source>
        <dbReference type="Pfam" id="PF22335"/>
    </source>
</evidence>
<dbReference type="InterPro" id="IPR054767">
    <property type="entry name" value="Cas10-Cmr2_palm2"/>
</dbReference>
<protein>
    <recommendedName>
        <fullName evidence="3">Cas10/Cmr2 second palm domain-containing protein</fullName>
    </recommendedName>
</protein>
<dbReference type="Proteomes" id="UP001595616">
    <property type="component" value="Unassembled WGS sequence"/>
</dbReference>
<feature type="domain" description="Cas10/Cmr2 second palm" evidence="3">
    <location>
        <begin position="200"/>
        <end position="353"/>
    </location>
</feature>
<accession>A0ABV7YUM8</accession>
<proteinExistence type="predicted"/>
<keyword evidence="1" id="KW-0547">Nucleotide-binding</keyword>
<reference evidence="5" key="1">
    <citation type="journal article" date="2019" name="Int. J. Syst. Evol. Microbiol.">
        <title>The Global Catalogue of Microorganisms (GCM) 10K type strain sequencing project: providing services to taxonomists for standard genome sequencing and annotation.</title>
        <authorList>
            <consortium name="The Broad Institute Genomics Platform"/>
            <consortium name="The Broad Institute Genome Sequencing Center for Infectious Disease"/>
            <person name="Wu L."/>
            <person name="Ma J."/>
        </authorList>
    </citation>
    <scope>NUCLEOTIDE SEQUENCE [LARGE SCALE GENOMIC DNA]</scope>
    <source>
        <strain evidence="5">CECT 7956</strain>
    </source>
</reference>
<dbReference type="Pfam" id="PF22335">
    <property type="entry name" value="Cas10-Cmr2_palm2"/>
    <property type="match status" value="1"/>
</dbReference>
<comment type="caution">
    <text evidence="4">The sequence shown here is derived from an EMBL/GenBank/DDBJ whole genome shotgun (WGS) entry which is preliminary data.</text>
</comment>
<sequence>MGNSYLYGASVQGIQSFIFQTNKLKEIGGGSELVEQICTTKFYKEAKTDKDDANIIMNAAGNIKYIFEDEDKCKAFVRTFPKLVSEFAPGITVSQAVVKLEKGIKLMDAIGELEGKLKTQRSKITNPTELGFMGIERARRTGGLGIIYKDKENRDLSTEEKHKAFEGNSSLYEKFFGKKIKNETIPFDLNEINERDKSWIAVIHADGNGLGMLLQKLAPKLNDLDDNQAKSQFRRFSQAIENATKNALQSAYSELNIKIKDKHPVRPILIGGDDVTIVIRADLALQFTSLFLEKFKQETKKELSFLSTAPLNVIDFNDGLTACAGIVYIKESYPMHYALHLAEELTKKAKKASKAISETHPPASLSFYKVQASFLESLNEIETKTLKAGDINLDFGPYFIDSQNSPKIIDLYEKLQVLEDSKNDDSKGISKLRKWISELYKNKVTADFMMKRMKEINPDFYKKMKLDDAIKDSKSIIYDVLQLKSLDTTWK</sequence>